<accession>A0ABD5PMU3</accession>
<evidence type="ECO:0000256" key="1">
    <source>
        <dbReference type="ARBA" id="ARBA00022448"/>
    </source>
</evidence>
<keyword evidence="8" id="KW-1185">Reference proteome</keyword>
<evidence type="ECO:0000256" key="4">
    <source>
        <dbReference type="ARBA" id="ARBA00023008"/>
    </source>
</evidence>
<evidence type="ECO:0000259" key="6">
    <source>
        <dbReference type="Pfam" id="PF00127"/>
    </source>
</evidence>
<dbReference type="PROSITE" id="PS00196">
    <property type="entry name" value="COPPER_BLUE"/>
    <property type="match status" value="1"/>
</dbReference>
<feature type="compositionally biased region" description="Basic and acidic residues" evidence="5">
    <location>
        <begin position="15"/>
        <end position="26"/>
    </location>
</feature>
<dbReference type="Proteomes" id="UP001595898">
    <property type="component" value="Unassembled WGS sequence"/>
</dbReference>
<evidence type="ECO:0000313" key="7">
    <source>
        <dbReference type="EMBL" id="MFC4541214.1"/>
    </source>
</evidence>
<comment type="caution">
    <text evidence="7">The sequence shown here is derived from an EMBL/GenBank/DDBJ whole genome shotgun (WGS) entry which is preliminary data.</text>
</comment>
<evidence type="ECO:0000256" key="5">
    <source>
        <dbReference type="SAM" id="MobiDB-lite"/>
    </source>
</evidence>
<dbReference type="InterPro" id="IPR005297">
    <property type="entry name" value="Lipoprotein_repeat"/>
</dbReference>
<evidence type="ECO:0000256" key="3">
    <source>
        <dbReference type="ARBA" id="ARBA00022982"/>
    </source>
</evidence>
<feature type="domain" description="Blue (type 1) copper" evidence="6">
    <location>
        <begin position="124"/>
        <end position="209"/>
    </location>
</feature>
<protein>
    <submittedName>
        <fullName evidence="7">Plastocyanin/azurin family copper-binding protein</fullName>
    </submittedName>
</protein>
<feature type="compositionally biased region" description="Acidic residues" evidence="5">
    <location>
        <begin position="62"/>
        <end position="72"/>
    </location>
</feature>
<dbReference type="Pfam" id="PF03640">
    <property type="entry name" value="Lipoprotein_15"/>
    <property type="match status" value="2"/>
</dbReference>
<dbReference type="Pfam" id="PF00127">
    <property type="entry name" value="Copper-bind"/>
    <property type="match status" value="1"/>
</dbReference>
<organism evidence="7 8">
    <name type="scientific">Halosolutus amylolyticus</name>
    <dbReference type="NCBI Taxonomy" id="2932267"/>
    <lineage>
        <taxon>Archaea</taxon>
        <taxon>Methanobacteriati</taxon>
        <taxon>Methanobacteriota</taxon>
        <taxon>Stenosarchaea group</taxon>
        <taxon>Halobacteria</taxon>
        <taxon>Halobacteriales</taxon>
        <taxon>Natrialbaceae</taxon>
        <taxon>Halosolutus</taxon>
    </lineage>
</organism>
<dbReference type="PANTHER" id="PTHR39335">
    <property type="entry name" value="BLL4220 PROTEIN"/>
    <property type="match status" value="1"/>
</dbReference>
<feature type="region of interest" description="Disordered" evidence="5">
    <location>
        <begin position="57"/>
        <end position="84"/>
    </location>
</feature>
<dbReference type="AlphaFoldDB" id="A0ABD5PMU3"/>
<dbReference type="InterPro" id="IPR008972">
    <property type="entry name" value="Cupredoxin"/>
</dbReference>
<dbReference type="SUPFAM" id="SSF49503">
    <property type="entry name" value="Cupredoxins"/>
    <property type="match status" value="1"/>
</dbReference>
<dbReference type="InterPro" id="IPR000923">
    <property type="entry name" value="BlueCu_1"/>
</dbReference>
<keyword evidence="3" id="KW-0249">Electron transport</keyword>
<dbReference type="Gene3D" id="2.60.40.420">
    <property type="entry name" value="Cupredoxins - blue copper proteins"/>
    <property type="match status" value="1"/>
</dbReference>
<proteinExistence type="predicted"/>
<reference evidence="7 8" key="1">
    <citation type="journal article" date="2019" name="Int. J. Syst. Evol. Microbiol.">
        <title>The Global Catalogue of Microorganisms (GCM) 10K type strain sequencing project: providing services to taxonomists for standard genome sequencing and annotation.</title>
        <authorList>
            <consortium name="The Broad Institute Genomics Platform"/>
            <consortium name="The Broad Institute Genome Sequencing Center for Infectious Disease"/>
            <person name="Wu L."/>
            <person name="Ma J."/>
        </authorList>
    </citation>
    <scope>NUCLEOTIDE SEQUENCE [LARGE SCALE GENOMIC DNA]</scope>
    <source>
        <strain evidence="7 8">WLHS5</strain>
    </source>
</reference>
<dbReference type="EMBL" id="JBHSFA010000002">
    <property type="protein sequence ID" value="MFC4541214.1"/>
    <property type="molecule type" value="Genomic_DNA"/>
</dbReference>
<keyword evidence="4" id="KW-0186">Copper</keyword>
<keyword evidence="2" id="KW-0479">Metal-binding</keyword>
<dbReference type="GO" id="GO:0046872">
    <property type="term" value="F:metal ion binding"/>
    <property type="evidence" value="ECO:0007669"/>
    <property type="project" value="UniProtKB-KW"/>
</dbReference>
<evidence type="ECO:0000256" key="2">
    <source>
        <dbReference type="ARBA" id="ARBA00022723"/>
    </source>
</evidence>
<dbReference type="PANTHER" id="PTHR39335:SF1">
    <property type="entry name" value="BLL4220 PROTEIN"/>
    <property type="match status" value="1"/>
</dbReference>
<evidence type="ECO:0000313" key="8">
    <source>
        <dbReference type="Proteomes" id="UP001595898"/>
    </source>
</evidence>
<sequence>MFDAGGSNWGSDTMRSPEAERTDESFDKSIAGWIDFERRPLLKTLGAGVALSLSSGLATARDDDDSGTEETDTTGSDAAGIDPQYGLAVPDVEELPETLDPDHEVRLHTVEPDDPENPDRPPFFHFDPIGIHVSGGDVVQFTPESPDHTVTAYHPAQGFQQRVPDGVPPFSSPVLNLGSAWLYEFTEPGVYDVYCGPHHVLGMSMRIVVGDLAEEDVPEYEDTFEGSDEPPLLAPFSKAFLEHELNATTEGNEDCEWAWLTPQEILDAPTLDPMTIRDRGTVPFEDVLAEIDRFADELPDHDEADETAPTVQVRDHAEYGEILVDADEMTLYMFDQDTQGAPETACDGDCADAWPPLTADTAVAGDDVTAELDTFERATGEMQVIANGWPLYGFAQDDAPGDARGQGSNDIWWVLGPDGTPIRSDASD</sequence>
<name>A0ABD5PMU3_9EURY</name>
<dbReference type="InterPro" id="IPR028871">
    <property type="entry name" value="BlueCu_1_BS"/>
</dbReference>
<gene>
    <name evidence="7" type="ORF">ACFO5R_04650</name>
</gene>
<keyword evidence="1" id="KW-0813">Transport</keyword>
<feature type="region of interest" description="Disordered" evidence="5">
    <location>
        <begin position="1"/>
        <end position="26"/>
    </location>
</feature>